<accession>A0ABW4YFX4</accession>
<dbReference type="InterPro" id="IPR009057">
    <property type="entry name" value="Homeodomain-like_sf"/>
</dbReference>
<dbReference type="InterPro" id="IPR014710">
    <property type="entry name" value="RmlC-like_jellyroll"/>
</dbReference>
<dbReference type="Pfam" id="PF12833">
    <property type="entry name" value="HTH_18"/>
    <property type="match status" value="1"/>
</dbReference>
<name>A0ABW4YFX4_9BACL</name>
<keyword evidence="3" id="KW-0804">Transcription</keyword>
<protein>
    <submittedName>
        <fullName evidence="5">Helix-turn-helix domain-containing protein</fullName>
    </submittedName>
</protein>
<gene>
    <name evidence="5" type="ORF">ACFSJH_01840</name>
</gene>
<dbReference type="Proteomes" id="UP001597362">
    <property type="component" value="Unassembled WGS sequence"/>
</dbReference>
<evidence type="ECO:0000259" key="4">
    <source>
        <dbReference type="PROSITE" id="PS01124"/>
    </source>
</evidence>
<dbReference type="EMBL" id="JBHUHO010000005">
    <property type="protein sequence ID" value="MFD2114497.1"/>
    <property type="molecule type" value="Genomic_DNA"/>
</dbReference>
<dbReference type="RefSeq" id="WP_377769485.1">
    <property type="nucleotide sequence ID" value="NZ_JBHUHO010000005.1"/>
</dbReference>
<dbReference type="Gene3D" id="2.60.120.10">
    <property type="entry name" value="Jelly Rolls"/>
    <property type="match status" value="1"/>
</dbReference>
<dbReference type="PANTHER" id="PTHR43280">
    <property type="entry name" value="ARAC-FAMILY TRANSCRIPTIONAL REGULATOR"/>
    <property type="match status" value="1"/>
</dbReference>
<reference evidence="6" key="1">
    <citation type="journal article" date="2019" name="Int. J. Syst. Evol. Microbiol.">
        <title>The Global Catalogue of Microorganisms (GCM) 10K type strain sequencing project: providing services to taxonomists for standard genome sequencing and annotation.</title>
        <authorList>
            <consortium name="The Broad Institute Genomics Platform"/>
            <consortium name="The Broad Institute Genome Sequencing Center for Infectious Disease"/>
            <person name="Wu L."/>
            <person name="Ma J."/>
        </authorList>
    </citation>
    <scope>NUCLEOTIDE SEQUENCE [LARGE SCALE GENOMIC DNA]</scope>
    <source>
        <strain evidence="6">GH52</strain>
    </source>
</reference>
<dbReference type="Pfam" id="PF02311">
    <property type="entry name" value="AraC_binding"/>
    <property type="match status" value="1"/>
</dbReference>
<dbReference type="InterPro" id="IPR018060">
    <property type="entry name" value="HTH_AraC"/>
</dbReference>
<evidence type="ECO:0000313" key="6">
    <source>
        <dbReference type="Proteomes" id="UP001597362"/>
    </source>
</evidence>
<proteinExistence type="predicted"/>
<dbReference type="PANTHER" id="PTHR43280:SF28">
    <property type="entry name" value="HTH-TYPE TRANSCRIPTIONAL ACTIVATOR RHAS"/>
    <property type="match status" value="1"/>
</dbReference>
<evidence type="ECO:0000313" key="5">
    <source>
        <dbReference type="EMBL" id="MFD2114497.1"/>
    </source>
</evidence>
<dbReference type="InterPro" id="IPR020449">
    <property type="entry name" value="Tscrpt_reg_AraC-type_HTH"/>
</dbReference>
<dbReference type="SUPFAM" id="SSF51215">
    <property type="entry name" value="Regulatory protein AraC"/>
    <property type="match status" value="1"/>
</dbReference>
<dbReference type="SUPFAM" id="SSF46689">
    <property type="entry name" value="Homeodomain-like"/>
    <property type="match status" value="1"/>
</dbReference>
<comment type="caution">
    <text evidence="5">The sequence shown here is derived from an EMBL/GenBank/DDBJ whole genome shotgun (WGS) entry which is preliminary data.</text>
</comment>
<evidence type="ECO:0000256" key="2">
    <source>
        <dbReference type="ARBA" id="ARBA00023125"/>
    </source>
</evidence>
<keyword evidence="6" id="KW-1185">Reference proteome</keyword>
<sequence>MTALLELDPSLRAAHYYRFPLARNDVESFRMGYCYAIHLVAGGSGSITVAEKVYPLKKGDLIFLPPLLEHAFYAKPDYLLETYNLYIDPWEKRFTPHHIIWDRADFDPSLLTDIRHKEEFSHIAYVTNIPYYSFLSQTIVQVVEKFDKQSPYDTAIVHHLLRTIIWEMVVLSTEHTAFADYRIASLLDQVEKQATNNKGYRAWLAQCDLQKTQLYSLFKQATGMSPKKYWQRALMKNIETALLESNRTVTMVAEDFGFSSVHHFTKQFTLFYGVSPTEFRTGRRSGKR</sequence>
<dbReference type="Gene3D" id="1.10.10.60">
    <property type="entry name" value="Homeodomain-like"/>
    <property type="match status" value="1"/>
</dbReference>
<organism evidence="5 6">
    <name type="scientific">Paenibacillus yanchengensis</name>
    <dbReference type="NCBI Taxonomy" id="2035833"/>
    <lineage>
        <taxon>Bacteria</taxon>
        <taxon>Bacillati</taxon>
        <taxon>Bacillota</taxon>
        <taxon>Bacilli</taxon>
        <taxon>Bacillales</taxon>
        <taxon>Paenibacillaceae</taxon>
        <taxon>Paenibacillus</taxon>
    </lineage>
</organism>
<evidence type="ECO:0000256" key="3">
    <source>
        <dbReference type="ARBA" id="ARBA00023163"/>
    </source>
</evidence>
<feature type="domain" description="HTH araC/xylS-type" evidence="4">
    <location>
        <begin position="184"/>
        <end position="282"/>
    </location>
</feature>
<evidence type="ECO:0000256" key="1">
    <source>
        <dbReference type="ARBA" id="ARBA00023015"/>
    </source>
</evidence>
<dbReference type="InterPro" id="IPR037923">
    <property type="entry name" value="HTH-like"/>
</dbReference>
<keyword evidence="1" id="KW-0805">Transcription regulation</keyword>
<dbReference type="PROSITE" id="PS01124">
    <property type="entry name" value="HTH_ARAC_FAMILY_2"/>
    <property type="match status" value="1"/>
</dbReference>
<dbReference type="PRINTS" id="PR00032">
    <property type="entry name" value="HTHARAC"/>
</dbReference>
<dbReference type="SMART" id="SM00342">
    <property type="entry name" value="HTH_ARAC"/>
    <property type="match status" value="1"/>
</dbReference>
<keyword evidence="2" id="KW-0238">DNA-binding</keyword>
<dbReference type="InterPro" id="IPR003313">
    <property type="entry name" value="AraC-bd"/>
</dbReference>